<dbReference type="Pfam" id="PF01814">
    <property type="entry name" value="Hemerythrin"/>
    <property type="match status" value="1"/>
</dbReference>
<dbReference type="Gene3D" id="1.20.120.520">
    <property type="entry name" value="nmb1532 protein domain like"/>
    <property type="match status" value="1"/>
</dbReference>
<protein>
    <recommendedName>
        <fullName evidence="2">Hemerythrin-like domain-containing protein</fullName>
    </recommendedName>
</protein>
<dbReference type="InterPro" id="IPR012312">
    <property type="entry name" value="Hemerythrin-like"/>
</dbReference>
<dbReference type="AlphaFoldDB" id="A0A916SQI0"/>
<reference evidence="3" key="2">
    <citation type="submission" date="2020-09" db="EMBL/GenBank/DDBJ databases">
        <authorList>
            <person name="Sun Q."/>
            <person name="Zhou Y."/>
        </authorList>
    </citation>
    <scope>NUCLEOTIDE SEQUENCE</scope>
    <source>
        <strain evidence="3">CGMCC 1.15322</strain>
    </source>
</reference>
<name>A0A916SQI0_9BURK</name>
<dbReference type="EMBL" id="BMIG01000017">
    <property type="protein sequence ID" value="GGB11262.1"/>
    <property type="molecule type" value="Genomic_DNA"/>
</dbReference>
<accession>A0A916SQI0</accession>
<comment type="caution">
    <text evidence="3">The sequence shown here is derived from an EMBL/GenBank/DDBJ whole genome shotgun (WGS) entry which is preliminary data.</text>
</comment>
<proteinExistence type="predicted"/>
<evidence type="ECO:0000313" key="3">
    <source>
        <dbReference type="EMBL" id="GGB11262.1"/>
    </source>
</evidence>
<evidence type="ECO:0000256" key="1">
    <source>
        <dbReference type="SAM" id="MobiDB-lite"/>
    </source>
</evidence>
<sequence length="197" mass="21877">MHQTSRTGAPYIGRMTTPPTAHDPSHSSEPLVGFSQCHLGILSRLQAFEKLPALQAAAAQARTIATDTLALFQHAVYEHHADEESELFPAVLRSAGRGREAEEVQAMVRRLTAEHRQIEAMWKKLEPVVKAVAKSQSVDLDLDAVEKLVHAYSSHARFEEEYFLPLAETILGRDGNHMEALGMSLHLRHTPQPVGYI</sequence>
<keyword evidence="4" id="KW-1185">Reference proteome</keyword>
<reference evidence="3" key="1">
    <citation type="journal article" date="2014" name="Int. J. Syst. Evol. Microbiol.">
        <title>Complete genome sequence of Corynebacterium casei LMG S-19264T (=DSM 44701T), isolated from a smear-ripened cheese.</title>
        <authorList>
            <consortium name="US DOE Joint Genome Institute (JGI-PGF)"/>
            <person name="Walter F."/>
            <person name="Albersmeier A."/>
            <person name="Kalinowski J."/>
            <person name="Ruckert C."/>
        </authorList>
    </citation>
    <scope>NUCLEOTIDE SEQUENCE</scope>
    <source>
        <strain evidence="3">CGMCC 1.15322</strain>
    </source>
</reference>
<feature type="region of interest" description="Disordered" evidence="1">
    <location>
        <begin position="1"/>
        <end position="29"/>
    </location>
</feature>
<organism evidence="3 4">
    <name type="scientific">Polaromonas eurypsychrophila</name>
    <dbReference type="NCBI Taxonomy" id="1614635"/>
    <lineage>
        <taxon>Bacteria</taxon>
        <taxon>Pseudomonadati</taxon>
        <taxon>Pseudomonadota</taxon>
        <taxon>Betaproteobacteria</taxon>
        <taxon>Burkholderiales</taxon>
        <taxon>Comamonadaceae</taxon>
        <taxon>Polaromonas</taxon>
    </lineage>
</organism>
<dbReference type="Proteomes" id="UP000620596">
    <property type="component" value="Unassembled WGS sequence"/>
</dbReference>
<gene>
    <name evidence="3" type="ORF">GCM10011496_35260</name>
</gene>
<feature type="domain" description="Hemerythrin-like" evidence="2">
    <location>
        <begin position="38"/>
        <end position="167"/>
    </location>
</feature>
<evidence type="ECO:0000259" key="2">
    <source>
        <dbReference type="Pfam" id="PF01814"/>
    </source>
</evidence>
<evidence type="ECO:0000313" key="4">
    <source>
        <dbReference type="Proteomes" id="UP000620596"/>
    </source>
</evidence>